<proteinExistence type="predicted"/>
<keyword evidence="2" id="KW-1185">Reference proteome</keyword>
<gene>
    <name evidence="1" type="ORF">PUNSTDRAFT_138647</name>
</gene>
<accession>R7S3A4</accession>
<protein>
    <recommendedName>
        <fullName evidence="3">BTB domain-containing protein</fullName>
    </recommendedName>
</protein>
<dbReference type="KEGG" id="psq:PUNSTDRAFT_138647"/>
<evidence type="ECO:0008006" key="3">
    <source>
        <dbReference type="Google" id="ProtNLM"/>
    </source>
</evidence>
<dbReference type="EMBL" id="JH687555">
    <property type="protein sequence ID" value="EIN04252.1"/>
    <property type="molecule type" value="Genomic_DNA"/>
</dbReference>
<dbReference type="RefSeq" id="XP_007388395.1">
    <property type="nucleotide sequence ID" value="XM_007388333.1"/>
</dbReference>
<evidence type="ECO:0000313" key="1">
    <source>
        <dbReference type="EMBL" id="EIN04252.1"/>
    </source>
</evidence>
<name>R7S3A4_PUNST</name>
<evidence type="ECO:0000313" key="2">
    <source>
        <dbReference type="Proteomes" id="UP000054196"/>
    </source>
</evidence>
<dbReference type="Proteomes" id="UP000054196">
    <property type="component" value="Unassembled WGS sequence"/>
</dbReference>
<dbReference type="Gene3D" id="3.30.710.10">
    <property type="entry name" value="Potassium Channel Kv1.1, Chain A"/>
    <property type="match status" value="1"/>
</dbReference>
<reference evidence="2" key="1">
    <citation type="journal article" date="2012" name="Science">
        <title>The Paleozoic origin of enzymatic lignin decomposition reconstructed from 31 fungal genomes.</title>
        <authorList>
            <person name="Floudas D."/>
            <person name="Binder M."/>
            <person name="Riley R."/>
            <person name="Barry K."/>
            <person name="Blanchette R.A."/>
            <person name="Henrissat B."/>
            <person name="Martinez A.T."/>
            <person name="Otillar R."/>
            <person name="Spatafora J.W."/>
            <person name="Yadav J.S."/>
            <person name="Aerts A."/>
            <person name="Benoit I."/>
            <person name="Boyd A."/>
            <person name="Carlson A."/>
            <person name="Copeland A."/>
            <person name="Coutinho P.M."/>
            <person name="de Vries R.P."/>
            <person name="Ferreira P."/>
            <person name="Findley K."/>
            <person name="Foster B."/>
            <person name="Gaskell J."/>
            <person name="Glotzer D."/>
            <person name="Gorecki P."/>
            <person name="Heitman J."/>
            <person name="Hesse C."/>
            <person name="Hori C."/>
            <person name="Igarashi K."/>
            <person name="Jurgens J.A."/>
            <person name="Kallen N."/>
            <person name="Kersten P."/>
            <person name="Kohler A."/>
            <person name="Kuees U."/>
            <person name="Kumar T.K.A."/>
            <person name="Kuo A."/>
            <person name="LaButti K."/>
            <person name="Larrondo L.F."/>
            <person name="Lindquist E."/>
            <person name="Ling A."/>
            <person name="Lombard V."/>
            <person name="Lucas S."/>
            <person name="Lundell T."/>
            <person name="Martin R."/>
            <person name="McLaughlin D.J."/>
            <person name="Morgenstern I."/>
            <person name="Morin E."/>
            <person name="Murat C."/>
            <person name="Nagy L.G."/>
            <person name="Nolan M."/>
            <person name="Ohm R.A."/>
            <person name="Patyshakuliyeva A."/>
            <person name="Rokas A."/>
            <person name="Ruiz-Duenas F.J."/>
            <person name="Sabat G."/>
            <person name="Salamov A."/>
            <person name="Samejima M."/>
            <person name="Schmutz J."/>
            <person name="Slot J.C."/>
            <person name="St John F."/>
            <person name="Stenlid J."/>
            <person name="Sun H."/>
            <person name="Sun S."/>
            <person name="Syed K."/>
            <person name="Tsang A."/>
            <person name="Wiebenga A."/>
            <person name="Young D."/>
            <person name="Pisabarro A."/>
            <person name="Eastwood D.C."/>
            <person name="Martin F."/>
            <person name="Cullen D."/>
            <person name="Grigoriev I.V."/>
            <person name="Hibbett D.S."/>
        </authorList>
    </citation>
    <scope>NUCLEOTIDE SEQUENCE [LARGE SCALE GENOMIC DNA]</scope>
    <source>
        <strain evidence="2">HHB-11173 SS5</strain>
    </source>
</reference>
<dbReference type="AlphaFoldDB" id="R7S3A4"/>
<organism evidence="1 2">
    <name type="scientific">Punctularia strigosozonata (strain HHB-11173)</name>
    <name type="common">White-rot fungus</name>
    <dbReference type="NCBI Taxonomy" id="741275"/>
    <lineage>
        <taxon>Eukaryota</taxon>
        <taxon>Fungi</taxon>
        <taxon>Dikarya</taxon>
        <taxon>Basidiomycota</taxon>
        <taxon>Agaricomycotina</taxon>
        <taxon>Agaricomycetes</taxon>
        <taxon>Corticiales</taxon>
        <taxon>Punctulariaceae</taxon>
        <taxon>Punctularia</taxon>
    </lineage>
</organism>
<dbReference type="HOGENOM" id="CLU_033082_3_2_1"/>
<dbReference type="InterPro" id="IPR011333">
    <property type="entry name" value="SKP1/BTB/POZ_sf"/>
</dbReference>
<dbReference type="eggNOG" id="ENOG502R0UN">
    <property type="taxonomic scope" value="Eukaryota"/>
</dbReference>
<dbReference type="OMA" id="IKHLIMI"/>
<sequence>MANTPNTSTGVEDIETSTSLTELTRCEGLWYEDGSIVLASEGVGFRVYRMLLAQNSSVFANMLAMSSPESNIDPSYDCPIVHMPDSAAQLRYLLLALHDVRATERLKRAPFMETIAVASLAAKYEIGHLLDSAVERFASMYPTSFNKWVTTRGTPVTPVLKPGQHHAALQLAHQLQMSHLVPVILLAMCYGGVRSILRSGLPPHDLEVLLLGFTKLQVMQRTHTFRWLYRPVVRCTAPASCNRRRAEMSLLMEKMFSCDKLYVFDLSLEQFSVPLSEVLCDRCVTDAFRTQKAGLESAWEDLPSVFGMETWHKLGAK</sequence>
<dbReference type="OrthoDB" id="3893071at2759"/>
<dbReference type="GeneID" id="18880132"/>